<dbReference type="SMART" id="SM00345">
    <property type="entry name" value="HTH_GNTR"/>
    <property type="match status" value="1"/>
</dbReference>
<dbReference type="STRING" id="394264.SAMN04488040_0295"/>
<accession>A0A1I6PR32</accession>
<dbReference type="Pfam" id="PF00392">
    <property type="entry name" value="GntR"/>
    <property type="match status" value="1"/>
</dbReference>
<feature type="domain" description="HTH gntR-type" evidence="4">
    <location>
        <begin position="23"/>
        <end position="90"/>
    </location>
</feature>
<proteinExistence type="predicted"/>
<dbReference type="PANTHER" id="PTHR43537:SF6">
    <property type="entry name" value="HTH-TYPE TRANSCRIPTIONAL REPRESSOR RSPR"/>
    <property type="match status" value="1"/>
</dbReference>
<gene>
    <name evidence="5" type="ORF">SAMN04488040_0295</name>
</gene>
<dbReference type="OrthoDB" id="9788098at2"/>
<dbReference type="PROSITE" id="PS50949">
    <property type="entry name" value="HTH_GNTR"/>
    <property type="match status" value="1"/>
</dbReference>
<dbReference type="Gene3D" id="1.20.120.530">
    <property type="entry name" value="GntR ligand-binding domain-like"/>
    <property type="match status" value="1"/>
</dbReference>
<evidence type="ECO:0000256" key="1">
    <source>
        <dbReference type="ARBA" id="ARBA00023015"/>
    </source>
</evidence>
<dbReference type="Pfam" id="PF07729">
    <property type="entry name" value="FCD"/>
    <property type="match status" value="1"/>
</dbReference>
<dbReference type="SUPFAM" id="SSF48008">
    <property type="entry name" value="GntR ligand-binding domain-like"/>
    <property type="match status" value="1"/>
</dbReference>
<dbReference type="InterPro" id="IPR000524">
    <property type="entry name" value="Tscrpt_reg_HTH_GntR"/>
</dbReference>
<dbReference type="GO" id="GO:0003677">
    <property type="term" value="F:DNA binding"/>
    <property type="evidence" value="ECO:0007669"/>
    <property type="project" value="UniProtKB-KW"/>
</dbReference>
<dbReference type="EMBL" id="FPAJ01000001">
    <property type="protein sequence ID" value="SFS42646.1"/>
    <property type="molecule type" value="Genomic_DNA"/>
</dbReference>
<dbReference type="InterPro" id="IPR011711">
    <property type="entry name" value="GntR_C"/>
</dbReference>
<organism evidence="5 6">
    <name type="scientific">Sulfitobacter marinus</name>
    <dbReference type="NCBI Taxonomy" id="394264"/>
    <lineage>
        <taxon>Bacteria</taxon>
        <taxon>Pseudomonadati</taxon>
        <taxon>Pseudomonadota</taxon>
        <taxon>Alphaproteobacteria</taxon>
        <taxon>Rhodobacterales</taxon>
        <taxon>Roseobacteraceae</taxon>
        <taxon>Sulfitobacter</taxon>
    </lineage>
</organism>
<dbReference type="Gene3D" id="1.10.10.10">
    <property type="entry name" value="Winged helix-like DNA-binding domain superfamily/Winged helix DNA-binding domain"/>
    <property type="match status" value="1"/>
</dbReference>
<evidence type="ECO:0000313" key="6">
    <source>
        <dbReference type="Proteomes" id="UP000199239"/>
    </source>
</evidence>
<evidence type="ECO:0000256" key="2">
    <source>
        <dbReference type="ARBA" id="ARBA00023125"/>
    </source>
</evidence>
<evidence type="ECO:0000313" key="5">
    <source>
        <dbReference type="EMBL" id="SFS42646.1"/>
    </source>
</evidence>
<dbReference type="PANTHER" id="PTHR43537">
    <property type="entry name" value="TRANSCRIPTIONAL REGULATOR, GNTR FAMILY"/>
    <property type="match status" value="1"/>
</dbReference>
<dbReference type="SUPFAM" id="SSF46785">
    <property type="entry name" value="Winged helix' DNA-binding domain"/>
    <property type="match status" value="1"/>
</dbReference>
<dbReference type="InterPro" id="IPR008920">
    <property type="entry name" value="TF_FadR/GntR_C"/>
</dbReference>
<dbReference type="AlphaFoldDB" id="A0A1I6PR32"/>
<dbReference type="SMART" id="SM00895">
    <property type="entry name" value="FCD"/>
    <property type="match status" value="1"/>
</dbReference>
<evidence type="ECO:0000259" key="4">
    <source>
        <dbReference type="PROSITE" id="PS50949"/>
    </source>
</evidence>
<dbReference type="GO" id="GO:0003700">
    <property type="term" value="F:DNA-binding transcription factor activity"/>
    <property type="evidence" value="ECO:0007669"/>
    <property type="project" value="InterPro"/>
</dbReference>
<dbReference type="InterPro" id="IPR036388">
    <property type="entry name" value="WH-like_DNA-bd_sf"/>
</dbReference>
<dbReference type="InterPro" id="IPR036390">
    <property type="entry name" value="WH_DNA-bd_sf"/>
</dbReference>
<dbReference type="RefSeq" id="WP_093914575.1">
    <property type="nucleotide sequence ID" value="NZ_FPAJ01000001.1"/>
</dbReference>
<name>A0A1I6PR32_9RHOB</name>
<protein>
    <submittedName>
        <fullName evidence="5">Transcriptional regulator, GntR family</fullName>
    </submittedName>
</protein>
<evidence type="ECO:0000256" key="3">
    <source>
        <dbReference type="ARBA" id="ARBA00023163"/>
    </source>
</evidence>
<sequence>MVTSKRQNENILPLPTITQIPQPTVADQVFDALRRRILSLELPPSTKISEAEVARQMGVSRQPVREAFKRLAKLGFLMIRPQSGTTISLISEDAVMRARFIRKALEGKTCRRACRTITDSGRDTLAALIEVQQAAVAKGDRAAFHDADDAFHREICVIAGVEYVWDLLEETKAHMDRIRMLSLDSTSQQIALQEHIDLFDAIISNNPDEAERVLNQHLSRILFLIADLKAKDHNYFTEATT</sequence>
<keyword evidence="3" id="KW-0804">Transcription</keyword>
<reference evidence="6" key="1">
    <citation type="submission" date="2016-10" db="EMBL/GenBank/DDBJ databases">
        <authorList>
            <person name="Varghese N."/>
            <person name="Submissions S."/>
        </authorList>
    </citation>
    <scope>NUCLEOTIDE SEQUENCE [LARGE SCALE GENOMIC DNA]</scope>
    <source>
        <strain evidence="6">DSM 23422</strain>
    </source>
</reference>
<dbReference type="Proteomes" id="UP000199239">
    <property type="component" value="Unassembled WGS sequence"/>
</dbReference>
<keyword evidence="6" id="KW-1185">Reference proteome</keyword>
<dbReference type="PRINTS" id="PR00035">
    <property type="entry name" value="HTHGNTR"/>
</dbReference>
<dbReference type="CDD" id="cd07377">
    <property type="entry name" value="WHTH_GntR"/>
    <property type="match status" value="1"/>
</dbReference>
<keyword evidence="2" id="KW-0238">DNA-binding</keyword>
<keyword evidence="1" id="KW-0805">Transcription regulation</keyword>